<name>A0A5C7HJ31_9ROSI</name>
<gene>
    <name evidence="1" type="ORF">EZV62_018330</name>
</gene>
<dbReference type="AntiFam" id="ANF00025">
    <property type="entry name" value="Antisense to 23S rRNA"/>
</dbReference>
<dbReference type="AlphaFoldDB" id="A0A5C7HJ31"/>
<protein>
    <submittedName>
        <fullName evidence="1">Uncharacterized protein</fullName>
    </submittedName>
</protein>
<dbReference type="OrthoDB" id="1922339at2759"/>
<organism evidence="1 2">
    <name type="scientific">Acer yangbiense</name>
    <dbReference type="NCBI Taxonomy" id="1000413"/>
    <lineage>
        <taxon>Eukaryota</taxon>
        <taxon>Viridiplantae</taxon>
        <taxon>Streptophyta</taxon>
        <taxon>Embryophyta</taxon>
        <taxon>Tracheophyta</taxon>
        <taxon>Spermatophyta</taxon>
        <taxon>Magnoliopsida</taxon>
        <taxon>eudicotyledons</taxon>
        <taxon>Gunneridae</taxon>
        <taxon>Pentapetalae</taxon>
        <taxon>rosids</taxon>
        <taxon>malvids</taxon>
        <taxon>Sapindales</taxon>
        <taxon>Sapindaceae</taxon>
        <taxon>Hippocastanoideae</taxon>
        <taxon>Acereae</taxon>
        <taxon>Acer</taxon>
    </lineage>
</organism>
<dbReference type="Proteomes" id="UP000323000">
    <property type="component" value="Chromosome 8"/>
</dbReference>
<evidence type="ECO:0000313" key="2">
    <source>
        <dbReference type="Proteomes" id="UP000323000"/>
    </source>
</evidence>
<accession>A0A5C7HJ31</accession>
<evidence type="ECO:0000313" key="1">
    <source>
        <dbReference type="EMBL" id="TXG57017.1"/>
    </source>
</evidence>
<keyword evidence="2" id="KW-1185">Reference proteome</keyword>
<reference evidence="2" key="1">
    <citation type="journal article" date="2019" name="Gigascience">
        <title>De novo genome assembly of the endangered Acer yangbiense, a plant species with extremely small populations endemic to Yunnan Province, China.</title>
        <authorList>
            <person name="Yang J."/>
            <person name="Wariss H.M."/>
            <person name="Tao L."/>
            <person name="Zhang R."/>
            <person name="Yun Q."/>
            <person name="Hollingsworth P."/>
            <person name="Dao Z."/>
            <person name="Luo G."/>
            <person name="Guo H."/>
            <person name="Ma Y."/>
            <person name="Sun W."/>
        </authorList>
    </citation>
    <scope>NUCLEOTIDE SEQUENCE [LARGE SCALE GENOMIC DNA]</scope>
    <source>
        <strain evidence="2">cv. Malutang</strain>
    </source>
</reference>
<sequence length="153" mass="17429">MSISPSLSSRQCSDRYAFRTGRNLPNKEFRYLRTVIVMVAVHRDFGLQLPCHQHYIAVGLVGLNRRGLPSAARIVTTNHLIRDNIVTVMEILKKVFTPVDHLRHIVLFGFMESRISAKPNSLNHNAKEIGLYPVDRGKTIRNQIKEIVVLTSK</sequence>
<dbReference type="EMBL" id="VAHF01000008">
    <property type="protein sequence ID" value="TXG57017.1"/>
    <property type="molecule type" value="Genomic_DNA"/>
</dbReference>
<proteinExistence type="predicted"/>
<comment type="caution">
    <text evidence="1">The sequence shown here is derived from an EMBL/GenBank/DDBJ whole genome shotgun (WGS) entry which is preliminary data.</text>
</comment>